<feature type="compositionally biased region" description="Basic and acidic residues" evidence="1">
    <location>
        <begin position="41"/>
        <end position="60"/>
    </location>
</feature>
<dbReference type="Proteomes" id="UP000077266">
    <property type="component" value="Unassembled WGS sequence"/>
</dbReference>
<gene>
    <name evidence="3" type="ORF">EXIGLDRAFT_149059</name>
</gene>
<name>A0A165FMZ4_EXIGL</name>
<dbReference type="EMBL" id="KV426077">
    <property type="protein sequence ID" value="KZV89255.1"/>
    <property type="molecule type" value="Genomic_DNA"/>
</dbReference>
<feature type="region of interest" description="Disordered" evidence="1">
    <location>
        <begin position="30"/>
        <end position="60"/>
    </location>
</feature>
<dbReference type="Pfam" id="PF20153">
    <property type="entry name" value="DUF6535"/>
    <property type="match status" value="1"/>
</dbReference>
<accession>A0A165FMZ4</accession>
<reference evidence="3 4" key="1">
    <citation type="journal article" date="2016" name="Mol. Biol. Evol.">
        <title>Comparative Genomics of Early-Diverging Mushroom-Forming Fungi Provides Insights into the Origins of Lignocellulose Decay Capabilities.</title>
        <authorList>
            <person name="Nagy L.G."/>
            <person name="Riley R."/>
            <person name="Tritt A."/>
            <person name="Adam C."/>
            <person name="Daum C."/>
            <person name="Floudas D."/>
            <person name="Sun H."/>
            <person name="Yadav J.S."/>
            <person name="Pangilinan J."/>
            <person name="Larsson K.H."/>
            <person name="Matsuura K."/>
            <person name="Barry K."/>
            <person name="Labutti K."/>
            <person name="Kuo R."/>
            <person name="Ohm R.A."/>
            <person name="Bhattacharya S.S."/>
            <person name="Shirouzu T."/>
            <person name="Yoshinaga Y."/>
            <person name="Martin F.M."/>
            <person name="Grigoriev I.V."/>
            <person name="Hibbett D.S."/>
        </authorList>
    </citation>
    <scope>NUCLEOTIDE SEQUENCE [LARGE SCALE GENOMIC DNA]</scope>
    <source>
        <strain evidence="3 4">HHB12029</strain>
    </source>
</reference>
<evidence type="ECO:0000256" key="1">
    <source>
        <dbReference type="SAM" id="MobiDB-lite"/>
    </source>
</evidence>
<organism evidence="3 4">
    <name type="scientific">Exidia glandulosa HHB12029</name>
    <dbReference type="NCBI Taxonomy" id="1314781"/>
    <lineage>
        <taxon>Eukaryota</taxon>
        <taxon>Fungi</taxon>
        <taxon>Dikarya</taxon>
        <taxon>Basidiomycota</taxon>
        <taxon>Agaricomycotina</taxon>
        <taxon>Agaricomycetes</taxon>
        <taxon>Auriculariales</taxon>
        <taxon>Exidiaceae</taxon>
        <taxon>Exidia</taxon>
    </lineage>
</organism>
<sequence>MDYLAPERLELPGVEANVEGTLAAILRREDHDSFPGFDPYPPEKAEDTEFNRKYPPDRFGEEASDTARVWKVYRGEATEADKVELDGWNKTLDVLLIFVRLLNWQPICI</sequence>
<evidence type="ECO:0000313" key="3">
    <source>
        <dbReference type="EMBL" id="KZV89255.1"/>
    </source>
</evidence>
<protein>
    <recommendedName>
        <fullName evidence="2">DUF6535 domain-containing protein</fullName>
    </recommendedName>
</protein>
<dbReference type="InParanoid" id="A0A165FMZ4"/>
<proteinExistence type="predicted"/>
<dbReference type="InterPro" id="IPR045338">
    <property type="entry name" value="DUF6535"/>
</dbReference>
<feature type="domain" description="DUF6535" evidence="2">
    <location>
        <begin position="70"/>
        <end position="101"/>
    </location>
</feature>
<keyword evidence="4" id="KW-1185">Reference proteome</keyword>
<dbReference type="AlphaFoldDB" id="A0A165FMZ4"/>
<evidence type="ECO:0000313" key="4">
    <source>
        <dbReference type="Proteomes" id="UP000077266"/>
    </source>
</evidence>
<evidence type="ECO:0000259" key="2">
    <source>
        <dbReference type="Pfam" id="PF20153"/>
    </source>
</evidence>